<gene>
    <name evidence="2" type="primary">tgmA</name>
    <name evidence="2" type="ORF">RM717_22530</name>
</gene>
<dbReference type="EMBL" id="JAVRFG010000030">
    <property type="protein sequence ID" value="MDT0493282.1"/>
    <property type="molecule type" value="Genomic_DNA"/>
</dbReference>
<proteinExistence type="predicted"/>
<evidence type="ECO:0000313" key="2">
    <source>
        <dbReference type="EMBL" id="MDT0493282.1"/>
    </source>
</evidence>
<dbReference type="RefSeq" id="WP_311603357.1">
    <property type="nucleotide sequence ID" value="NZ_JAVRFG010000030.1"/>
</dbReference>
<dbReference type="InterPro" id="IPR026496">
    <property type="entry name" value="GRASP_targ"/>
</dbReference>
<evidence type="ECO:0000256" key="1">
    <source>
        <dbReference type="SAM" id="MobiDB-lite"/>
    </source>
</evidence>
<protein>
    <submittedName>
        <fullName evidence="2">ATP-grasp-modified RiPP</fullName>
    </submittedName>
</protein>
<name>A0ABU2W602_9ACTN</name>
<organism evidence="2 3">
    <name type="scientific">Streptomyces stephensoniae</name>
    <dbReference type="NCBI Taxonomy" id="3375367"/>
    <lineage>
        <taxon>Bacteria</taxon>
        <taxon>Bacillati</taxon>
        <taxon>Actinomycetota</taxon>
        <taxon>Actinomycetes</taxon>
        <taxon>Kitasatosporales</taxon>
        <taxon>Streptomycetaceae</taxon>
        <taxon>Streptomyces</taxon>
    </lineage>
</organism>
<reference evidence="3" key="1">
    <citation type="submission" date="2023-07" db="EMBL/GenBank/DDBJ databases">
        <title>30 novel species of actinomycetes from the DSMZ collection.</title>
        <authorList>
            <person name="Nouioui I."/>
        </authorList>
    </citation>
    <scope>NUCLEOTIDE SEQUENCE [LARGE SCALE GENOMIC DNA]</scope>
    <source>
        <strain evidence="3">DSM 40932</strain>
    </source>
</reference>
<feature type="region of interest" description="Disordered" evidence="1">
    <location>
        <begin position="68"/>
        <end position="94"/>
    </location>
</feature>
<comment type="caution">
    <text evidence="2">The sequence shown here is derived from an EMBL/GenBank/DDBJ whole genome shotgun (WGS) entry which is preliminary data.</text>
</comment>
<sequence>MNIIEPLPLGRPVPVALRPALVRPYALQGARFTPVDLSVPRRETRVYDQVTQTATMVDGTPLITMAMSRKTTAPDDAPKNPPSQGEGSDQGAIA</sequence>
<accession>A0ABU2W602</accession>
<dbReference type="Proteomes" id="UP001180556">
    <property type="component" value="Unassembled WGS sequence"/>
</dbReference>
<evidence type="ECO:0000313" key="3">
    <source>
        <dbReference type="Proteomes" id="UP001180556"/>
    </source>
</evidence>
<keyword evidence="3" id="KW-1185">Reference proteome</keyword>
<dbReference type="NCBIfam" id="TIGR04186">
    <property type="entry name" value="GRASP_targ"/>
    <property type="match status" value="1"/>
</dbReference>